<dbReference type="Gene3D" id="2.170.130.10">
    <property type="entry name" value="TonB-dependent receptor, plug domain"/>
    <property type="match status" value="1"/>
</dbReference>
<evidence type="ECO:0000256" key="3">
    <source>
        <dbReference type="ARBA" id="ARBA00022452"/>
    </source>
</evidence>
<dbReference type="InterPro" id="IPR037066">
    <property type="entry name" value="Plug_dom_sf"/>
</dbReference>
<dbReference type="Gene3D" id="2.40.170.20">
    <property type="entry name" value="TonB-dependent receptor, beta-barrel domain"/>
    <property type="match status" value="1"/>
</dbReference>
<dbReference type="PANTHER" id="PTHR47234">
    <property type="match status" value="1"/>
</dbReference>
<accession>A0ABT3WES8</accession>
<dbReference type="InterPro" id="IPR036942">
    <property type="entry name" value="Beta-barrel_TonB_sf"/>
</dbReference>
<comment type="caution">
    <text evidence="13">The sequence shown here is derived from an EMBL/GenBank/DDBJ whole genome shotgun (WGS) entry which is preliminary data.</text>
</comment>
<dbReference type="Pfam" id="PF00593">
    <property type="entry name" value="TonB_dep_Rec_b-barrel"/>
    <property type="match status" value="1"/>
</dbReference>
<comment type="subcellular location">
    <subcellularLocation>
        <location evidence="1 8">Cell outer membrane</location>
        <topology evidence="1 8">Multi-pass membrane protein</topology>
    </subcellularLocation>
</comment>
<proteinExistence type="inferred from homology"/>
<dbReference type="PANTHER" id="PTHR47234:SF3">
    <property type="entry name" value="SECRETIN_TONB SHORT N-TERMINAL DOMAIN-CONTAINING PROTEIN"/>
    <property type="match status" value="1"/>
</dbReference>
<dbReference type="InterPro" id="IPR000531">
    <property type="entry name" value="Beta-barrel_TonB"/>
</dbReference>
<evidence type="ECO:0000256" key="4">
    <source>
        <dbReference type="ARBA" id="ARBA00022692"/>
    </source>
</evidence>
<evidence type="ECO:0000313" key="13">
    <source>
        <dbReference type="EMBL" id="MCX5616307.1"/>
    </source>
</evidence>
<evidence type="ECO:0000259" key="11">
    <source>
        <dbReference type="Pfam" id="PF00593"/>
    </source>
</evidence>
<keyword evidence="2 8" id="KW-0813">Transport</keyword>
<evidence type="ECO:0000256" key="2">
    <source>
        <dbReference type="ARBA" id="ARBA00022448"/>
    </source>
</evidence>
<name>A0ABT3WES8_9PROT</name>
<evidence type="ECO:0000256" key="1">
    <source>
        <dbReference type="ARBA" id="ARBA00004571"/>
    </source>
</evidence>
<evidence type="ECO:0000256" key="7">
    <source>
        <dbReference type="ARBA" id="ARBA00023237"/>
    </source>
</evidence>
<dbReference type="InterPro" id="IPR012910">
    <property type="entry name" value="Plug_dom"/>
</dbReference>
<dbReference type="PROSITE" id="PS52016">
    <property type="entry name" value="TONB_DEPENDENT_REC_3"/>
    <property type="match status" value="1"/>
</dbReference>
<dbReference type="Proteomes" id="UP001165633">
    <property type="component" value="Unassembled WGS sequence"/>
</dbReference>
<keyword evidence="7 8" id="KW-0998">Cell outer membrane</keyword>
<keyword evidence="3 8" id="KW-1134">Transmembrane beta strand</keyword>
<organism evidence="13 14">
    <name type="scientific">Bombella dulcis</name>
    <dbReference type="NCBI Taxonomy" id="2967339"/>
    <lineage>
        <taxon>Bacteria</taxon>
        <taxon>Pseudomonadati</taxon>
        <taxon>Pseudomonadota</taxon>
        <taxon>Alphaproteobacteria</taxon>
        <taxon>Acetobacterales</taxon>
        <taxon>Acetobacteraceae</taxon>
        <taxon>Bombella</taxon>
    </lineage>
</organism>
<keyword evidence="14" id="KW-1185">Reference proteome</keyword>
<evidence type="ECO:0000256" key="6">
    <source>
        <dbReference type="ARBA" id="ARBA00023136"/>
    </source>
</evidence>
<dbReference type="EMBL" id="JANIDV010000002">
    <property type="protein sequence ID" value="MCX5616307.1"/>
    <property type="molecule type" value="Genomic_DNA"/>
</dbReference>
<feature type="domain" description="TonB-dependent receptor-like beta-barrel" evidence="11">
    <location>
        <begin position="319"/>
        <end position="799"/>
    </location>
</feature>
<dbReference type="Pfam" id="PF07715">
    <property type="entry name" value="Plug"/>
    <property type="match status" value="1"/>
</dbReference>
<sequence length="841" mass="91733">MARLHGPYRLPASLLSLSCLVGSCSFGLELATAMSGVASKAWAATTTSGTAPAVRTPHRKGGSATKTGSHAAPAHRRPHAINATSAEHLTVRRTSTPLKRARASTSPVDIVTAQQLRRTGQLNVADALARVNPSVTISTAGYDTGALTSSIRLRGLNPNHTLVLVNGIRRHTTANISADSGPEEGSSPVDLNMIPAEAIDHIEILRDGAASRYGADGLAGVINIVLKKDIRSSDIDAQTGANAYNGDGWQYQFGFDKGFSLGEDGYVNLAGQMYHTDHFIQKGLDDRTNRYDDPALSLAEETRQSLSLNFGKHFTRSLEGYGFVTYAHRHGEGFQDYRTPDVFPQYYPDGFAPIEAMEEQDYAVTLGLKGRLPAGFHWDANTTYGADDDHMTLKNSGNPAYYADYGTSPTRARTERFKNEQWNNTLNISRKFAFAPGRSLDLSFGAQHRLEKYTIGAGEPASYYKGGLQGFAGLMPQNAGSWNRNVWSGYIDADFHPLRHLDVDFGGRYEHYTDSGNAQTGKIAARYDFTKRFALRATISNGYRAPTLLEQHYSALSVTPNGAVASLPVSSVAASSLGARRLKAERSTNASGGIVMEPVTNLHVSADVYQINIRNRIAPGGSFQGSAAENAIALMGATLPGGLDPDNVTATYFTNGASTRTQGLDIMADYDLKLHRYGSLNLSMALNLNRTRIHHLNTYANGSPILNAQQIGYLTTASPRSKIVLNAYWKLNRWNVNLRQTRYGETVNNVTYQDRAPAALQYSQSQFHRFVNTPAWLTDLEVGFQATKRIHLAVGGNNLFNVRPRRMPPENSYIGTLFYDNNSAGIPMTGGYYYGRINISL</sequence>
<comment type="similarity">
    <text evidence="8 9">Belongs to the TonB-dependent receptor family.</text>
</comment>
<keyword evidence="4 8" id="KW-0812">Transmembrane</keyword>
<evidence type="ECO:0000256" key="5">
    <source>
        <dbReference type="ARBA" id="ARBA00023077"/>
    </source>
</evidence>
<evidence type="ECO:0000256" key="10">
    <source>
        <dbReference type="SAM" id="MobiDB-lite"/>
    </source>
</evidence>
<evidence type="ECO:0000256" key="9">
    <source>
        <dbReference type="RuleBase" id="RU003357"/>
    </source>
</evidence>
<feature type="domain" description="TonB-dependent receptor plug" evidence="12">
    <location>
        <begin position="102"/>
        <end position="221"/>
    </location>
</feature>
<keyword evidence="6 8" id="KW-0472">Membrane</keyword>
<dbReference type="PROSITE" id="PS51257">
    <property type="entry name" value="PROKAR_LIPOPROTEIN"/>
    <property type="match status" value="1"/>
</dbReference>
<keyword evidence="5 9" id="KW-0798">TonB box</keyword>
<evidence type="ECO:0000259" key="12">
    <source>
        <dbReference type="Pfam" id="PF07715"/>
    </source>
</evidence>
<protein>
    <submittedName>
        <fullName evidence="13">TonB-dependent receptor</fullName>
    </submittedName>
</protein>
<dbReference type="CDD" id="cd01347">
    <property type="entry name" value="ligand_gated_channel"/>
    <property type="match status" value="1"/>
</dbReference>
<evidence type="ECO:0000313" key="14">
    <source>
        <dbReference type="Proteomes" id="UP001165633"/>
    </source>
</evidence>
<gene>
    <name evidence="13" type="ORF">NQF87_04880</name>
</gene>
<evidence type="ECO:0000256" key="8">
    <source>
        <dbReference type="PROSITE-ProRule" id="PRU01360"/>
    </source>
</evidence>
<feature type="region of interest" description="Disordered" evidence="10">
    <location>
        <begin position="46"/>
        <end position="82"/>
    </location>
</feature>
<reference evidence="13" key="1">
    <citation type="submission" date="2022-07" db="EMBL/GenBank/DDBJ databases">
        <title>Bombella genomes.</title>
        <authorList>
            <person name="Harer L."/>
            <person name="Styblova S."/>
            <person name="Ehrmann M."/>
        </authorList>
    </citation>
    <scope>NUCLEOTIDE SEQUENCE</scope>
    <source>
        <strain evidence="13">TMW 2.2559</strain>
    </source>
</reference>
<dbReference type="SUPFAM" id="SSF56935">
    <property type="entry name" value="Porins"/>
    <property type="match status" value="1"/>
</dbReference>
<dbReference type="InterPro" id="IPR039426">
    <property type="entry name" value="TonB-dep_rcpt-like"/>
</dbReference>
<keyword evidence="13" id="KW-0675">Receptor</keyword>